<dbReference type="PANTHER" id="PTHR43784">
    <property type="entry name" value="GDSL-LIKE LIPASE/ACYLHYDROLASE, PUTATIVE (AFU_ORTHOLOGUE AFUA_2G00820)-RELATED"/>
    <property type="match status" value="1"/>
</dbReference>
<feature type="region of interest" description="Disordered" evidence="3">
    <location>
        <begin position="1"/>
        <end position="20"/>
    </location>
</feature>
<feature type="compositionally biased region" description="Polar residues" evidence="3">
    <location>
        <begin position="8"/>
        <end position="20"/>
    </location>
</feature>
<sequence length="1912" mass="199474">MAQPDGKLTTTYTSSPQRVKQNGQWVPIDTTLVARADGSYVPKAAQSDVVFGAGGSTSLVSLKDGKASLAFSWPSKLPKPTVAGDTATYPNVYPDVDLQVTADATGYSSMLVVKNAKAAANPALQKIDFGLTGKGVKISSTRNGGAEAVDTKTGETVFHADTALMWDSSTATPTPAPASAKTKSDSAERPGPNQLGGRRAKVKVGVSGGKQSLTPDRALLTAKTTKFPVFIDPVWQGNPTQHQWARISSNGWDVYNSTSKTGATSARIGYDDWAGGAGERARTYYQMNTAGVAGAEVSSATLYVTHRWAASCYKTNAVVYGTAAPSAYSASALRWGKEPAKTTGVLSTVAGFEDDCGTKDVRVSPAKLNFNVTSYIKTVAKSRASRANFLVQAANMDDKYAWKQLGYGGGASLSITYSYRPTLLNGDGDPTISPAIWDMSKWMTTTHTPTLAAKGTNGLHNGQLENVAIMYEIYRGSTRIARATTAKSKYGTAWTIPTLQDGEYLWRATVINESGLTASSWTPWQKFTIDTTAPLAPKVHSTQFPAKQLGGALSDKGTFVISPTRVAGKPENITGFLFTLDGDLANVTYSGVKNTLTNWSAGVTTPVPGRIYYAKSDNGNGTGTAVLNGSAGPQFTPGTAGAHKLTAKAVDQAGSTSPQATYIFYAGRSTPTFATGTKLVNGWTATNTDGTTTVVPKYSATTTGKVITQAGGGSLYYADGYQAVLANGTANVSKNDSVTYSFNVPSPGLWEIGVNITAGTANGIYRLVFDKGLPTETVLHEGYDSYSAVPETRYINFDVIGKKQGKPLDLAQGVHTLTFTMINKNAASAGYQSGIDVVRLAPVLTCPINNPTACYNNTAISTFTAGTPPKVTIADADGTGSSIEATDLKASGWNPGGTVTVNGAAIKLPAAFGNGASDNMLASAQIVTVPASGVVNKGSAVVFAGFTTFGPATGATGTITYADGSCVKSQDYTLDSLPDWTKVPAGDAVLGYTKKNYSSGQQVPLSISMFSASVALQCPGAVVESITLPLVSTVPQANTPTLHFLGLGIRPLSGTESARWTGSWSTAQDVAAVPLTTGANATLNGQTVRIPVRLTAGTGGDTHKVRVRLSNGTGKTPVTFGAASFAVQDSAGGAAAAATPVALTFGGAAGVTVPAGADVVSDPVAMTVPELTTALVSLKVNGSLTALAGHRDGKTPIYTSASDSADHTREQAATGYTKSAIFGLPFLSGVDVTTSATKPAGSLVLFGDQTVNADNAAADTVSQLDSRLARKLAEAPDGDRLVPFGVLNQGTGSSGNRAVLPESTVRVAKNANGLVDRRILNQTDVRTVLISSGSSNLLACTGTADACATQVKDKLVALATQLREYQSDDTQVLPAKAGSLKVYVATLPPFAVSHTAAQETARDLVNQFILGPDGRAPLDNYADGVIDFASAVSTESSATSDTVLDDYLTSGVPNSLYYDALAQQYVDDSDPGDRIDESQSGGTEPGAEPIGVWRLDEGGGEWGRDVGWGTGPDRETHDAWLNELSWGPSRTLGKVAATFNGTSSYGQTDLKPNVTKSFTVSAWVRLTDKSQDRTVFARNAAGYAPIALFYQQSTDRWLAQMPSAPAGDVVWNDALSILPAQQNVWTHLAAVFDADQSSLTLYVNGVAETSVEEVTPFNDADGATWIGRGGSTFFAGDISDVRVWARTTEPAEMEGLAAAVPISDWEFENTTPTTVIDDTGLGHDGTLPANQNWAAGHNDLDWSSLTLNGTSEAVTSPALLRTDQSFSVAGWARLTKSDADYTLVGQDGTQTSRFKLQYAHDCTCWRFATADTDTAAPAVTKADGPAGAALETWTHVAGVYDAAAGELRLYLNGELAKTAPVTATGWHATGSFTAGRGRAAGQPANWFPGDIDAVRAYQGAITADLVTDLYNS</sequence>
<protein>
    <submittedName>
        <fullName evidence="5">Concanavalin A-like lectin/glucanases superfamily protein</fullName>
    </submittedName>
</protein>
<proteinExistence type="predicted"/>
<dbReference type="GO" id="GO:0030246">
    <property type="term" value="F:carbohydrate binding"/>
    <property type="evidence" value="ECO:0007669"/>
    <property type="project" value="UniProtKB-KW"/>
</dbReference>
<dbReference type="SMART" id="SM00560">
    <property type="entry name" value="LamGL"/>
    <property type="match status" value="2"/>
</dbReference>
<dbReference type="PANTHER" id="PTHR43784:SF2">
    <property type="entry name" value="GDSL-LIKE LIPASE_ACYLHYDROLASE, PUTATIVE (AFU_ORTHOLOGUE AFUA_2G00820)-RELATED"/>
    <property type="match status" value="1"/>
</dbReference>
<feature type="region of interest" description="Disordered" evidence="3">
    <location>
        <begin position="165"/>
        <end position="209"/>
    </location>
</feature>
<dbReference type="Proteomes" id="UP000219612">
    <property type="component" value="Unassembled WGS sequence"/>
</dbReference>
<evidence type="ECO:0000256" key="1">
    <source>
        <dbReference type="ARBA" id="ARBA00022729"/>
    </source>
</evidence>
<dbReference type="InterPro" id="IPR006558">
    <property type="entry name" value="LamG-like"/>
</dbReference>
<keyword evidence="6" id="KW-1185">Reference proteome</keyword>
<feature type="domain" description="LamG-like jellyroll fold" evidence="4">
    <location>
        <begin position="1764"/>
        <end position="1904"/>
    </location>
</feature>
<evidence type="ECO:0000256" key="3">
    <source>
        <dbReference type="SAM" id="MobiDB-lite"/>
    </source>
</evidence>
<dbReference type="InterPro" id="IPR053140">
    <property type="entry name" value="GDSL_Rv0518-like"/>
</dbReference>
<name>A0A285II02_9ACTN</name>
<dbReference type="Gene3D" id="2.60.120.260">
    <property type="entry name" value="Galactose-binding domain-like"/>
    <property type="match status" value="1"/>
</dbReference>
<dbReference type="EMBL" id="OBDY01000008">
    <property type="protein sequence ID" value="SNY47584.1"/>
    <property type="molecule type" value="Genomic_DNA"/>
</dbReference>
<reference evidence="5 6" key="1">
    <citation type="submission" date="2017-09" db="EMBL/GenBank/DDBJ databases">
        <authorList>
            <person name="Ehlers B."/>
            <person name="Leendertz F.H."/>
        </authorList>
    </citation>
    <scope>NUCLEOTIDE SEQUENCE [LARGE SCALE GENOMIC DNA]</scope>
    <source>
        <strain evidence="5 6">CGMCC 4.6857</strain>
    </source>
</reference>
<evidence type="ECO:0000256" key="2">
    <source>
        <dbReference type="ARBA" id="ARBA00023157"/>
    </source>
</evidence>
<dbReference type="Gene3D" id="2.60.120.200">
    <property type="match status" value="2"/>
</dbReference>
<evidence type="ECO:0000313" key="6">
    <source>
        <dbReference type="Proteomes" id="UP000219612"/>
    </source>
</evidence>
<organism evidence="5 6">
    <name type="scientific">Paractinoplanes atraurantiacus</name>
    <dbReference type="NCBI Taxonomy" id="1036182"/>
    <lineage>
        <taxon>Bacteria</taxon>
        <taxon>Bacillati</taxon>
        <taxon>Actinomycetota</taxon>
        <taxon>Actinomycetes</taxon>
        <taxon>Micromonosporales</taxon>
        <taxon>Micromonosporaceae</taxon>
        <taxon>Paractinoplanes</taxon>
    </lineage>
</organism>
<feature type="compositionally biased region" description="Low complexity" evidence="3">
    <location>
        <begin position="168"/>
        <end position="181"/>
    </location>
</feature>
<keyword evidence="2" id="KW-1015">Disulfide bond</keyword>
<feature type="domain" description="LamG-like jellyroll fold" evidence="4">
    <location>
        <begin position="1556"/>
        <end position="1689"/>
    </location>
</feature>
<gene>
    <name evidence="5" type="ORF">SAMN05421748_108168</name>
</gene>
<dbReference type="Pfam" id="PF13385">
    <property type="entry name" value="Laminin_G_3"/>
    <property type="match status" value="2"/>
</dbReference>
<accession>A0A285II02</accession>
<feature type="region of interest" description="Disordered" evidence="3">
    <location>
        <begin position="1468"/>
        <end position="1491"/>
    </location>
</feature>
<keyword evidence="1" id="KW-0732">Signal</keyword>
<evidence type="ECO:0000259" key="4">
    <source>
        <dbReference type="SMART" id="SM00560"/>
    </source>
</evidence>
<keyword evidence="5" id="KW-0430">Lectin</keyword>
<dbReference type="InterPro" id="IPR013320">
    <property type="entry name" value="ConA-like_dom_sf"/>
</dbReference>
<dbReference type="SUPFAM" id="SSF49899">
    <property type="entry name" value="Concanavalin A-like lectins/glucanases"/>
    <property type="match status" value="2"/>
</dbReference>
<evidence type="ECO:0000313" key="5">
    <source>
        <dbReference type="EMBL" id="SNY47584.1"/>
    </source>
</evidence>